<dbReference type="InterPro" id="IPR011990">
    <property type="entry name" value="TPR-like_helical_dom_sf"/>
</dbReference>
<organism evidence="3">
    <name type="scientific">Cacopsylla melanoneura</name>
    <dbReference type="NCBI Taxonomy" id="428564"/>
    <lineage>
        <taxon>Eukaryota</taxon>
        <taxon>Metazoa</taxon>
        <taxon>Ecdysozoa</taxon>
        <taxon>Arthropoda</taxon>
        <taxon>Hexapoda</taxon>
        <taxon>Insecta</taxon>
        <taxon>Pterygota</taxon>
        <taxon>Neoptera</taxon>
        <taxon>Paraneoptera</taxon>
        <taxon>Hemiptera</taxon>
        <taxon>Sternorrhyncha</taxon>
        <taxon>Psylloidea</taxon>
        <taxon>Psyllidae</taxon>
        <taxon>Psyllinae</taxon>
        <taxon>Cacopsylla</taxon>
    </lineage>
</organism>
<proteinExistence type="predicted"/>
<dbReference type="PROSITE" id="PS51375">
    <property type="entry name" value="PPR"/>
    <property type="match status" value="3"/>
</dbReference>
<feature type="repeat" description="PPR" evidence="1">
    <location>
        <begin position="968"/>
        <end position="1002"/>
    </location>
</feature>
<reference evidence="3" key="1">
    <citation type="submission" date="2021-05" db="EMBL/GenBank/DDBJ databases">
        <authorList>
            <person name="Alioto T."/>
            <person name="Alioto T."/>
            <person name="Gomez Garrido J."/>
        </authorList>
    </citation>
    <scope>NUCLEOTIDE SEQUENCE</scope>
</reference>
<dbReference type="GO" id="GO:0070129">
    <property type="term" value="P:regulation of mitochondrial translation"/>
    <property type="evidence" value="ECO:0007669"/>
    <property type="project" value="TreeGrafter"/>
</dbReference>
<sequence>MSLVLRTSHLARTLCTVSRKITLTARTQINFTLLPASSSCSNQISQFTLSQSFATRARPNVATIDNASPIDLSINKLDNDARKVGRVSIVDIKHILASLSRSNLPSSTQALMLIRCCGDLLPEEIPAIRTQLAQTLWQTFDKLNIQLDISHYNALLRVHLENEHTFSPTDFLAELETKRIEPNRVTYQRLVTKYCQDGNIDGATKILEFMRDKAFPISEGVFNALIFGHAQAKDMQSAEAILGTMSAAGLEPSAQTYTTLMCGYAKHGDMESLRRIMVQCEGGLVNGDYLDVVNALAVNGHEQYVDEIIGKIQPGVGYSADAANHIYQLVNKGQLETAYRVVKTLARSANINGEQLPVGGFLVRHMIKTNQPIDKVLAVCERLTDENLHPHAFNLAVQLAVEHASLDSLVVLLNEYKTRGGEVRPHYFWPVLVREGTEHNTAEVLRIIQVAEAQFQVGNSAETLRNYALPYLSPKNQVSGEVFAQLRGVGVSIGTLTAAYVGHMLAQGNLKEAARVAKSFRARYPKSIMRKLLTSAYIRTQDLESLMIVLRAVSENSPQQGEGDEAKEEGGHGGVNMDVSFNSGLLLDVFNAFKRSEGSLLHLEQVLKAFIEHGLAINRNAVDYIQNGLQSSLTSEISQALSTLTSEEMTPRPIQYVASMLIPKSQTLNPEYTLGNIKKLESQGENPSGLKRALLVHYIKEKEFDKATEYFKNLEADPSFTAGAGLYILMAGLSADVENLEAATQYLNQFKEKFPGEKADASRVLRVAYLQLKNGKEADMMELLRENARDTSEVTEFPSTAPSWRLLNLSAETTNPESTKKLFELLKNSNYIQANNVLLGALIKAHILKQDFTGALETFESCVNTYRATPWKNELMRHFIQIEDAASLQRITDLSTSVHGEVNSLYDLMMSFLDEGRLRQARKILETPGMRLRPERLIYILEYYANNSDFEKIENLLKVTQDIETFDRSAIYLTLVNLYSKNNEADKALALWTQMQEDNETPSDKFLHSLATLLRKNGREVPFAVPKQSVKVKEISIEEQKQKPKKVETKDGNMRSLIQSGNAAAAAKLYQFSSPQNTKSDLSIMTRLLLIPFLLKNNLATEAAQVISDITPEQLENIRNPRRLGDILRDCTVTELTLLEPKLNEELKRNSLFSTYLMKAHLKADTIKAYLDQIKTDLTQAETNQDKLTSCVQKLGMGGLLATLDNRPDLLPQVSELAHAAAKAGLTLPIQALFNFYYINKQIPEAEQIFKQHLVNSGNNIRYRAILSHVSRTKDLSLAEPLVNMVRQLNTPRTLSHVYSHLISSAVANEQLDAGLSLLKRAVDESATELIERTLVNKLQALATKQGNTVPLDLVNKIAFQSESNTSASSSSSSSSDSDEEVEKQKQEGK</sequence>
<feature type="region of interest" description="Disordered" evidence="2">
    <location>
        <begin position="1363"/>
        <end position="1390"/>
    </location>
</feature>
<feature type="repeat" description="PPR" evidence="1">
    <location>
        <begin position="183"/>
        <end position="217"/>
    </location>
</feature>
<dbReference type="GO" id="GO:0005634">
    <property type="term" value="C:nucleus"/>
    <property type="evidence" value="ECO:0007669"/>
    <property type="project" value="TreeGrafter"/>
</dbReference>
<dbReference type="InterPro" id="IPR033490">
    <property type="entry name" value="LRP130"/>
</dbReference>
<dbReference type="Gene3D" id="1.25.40.10">
    <property type="entry name" value="Tetratricopeptide repeat domain"/>
    <property type="match status" value="2"/>
</dbReference>
<dbReference type="Pfam" id="PF13041">
    <property type="entry name" value="PPR_2"/>
    <property type="match status" value="1"/>
</dbReference>
<dbReference type="Pfam" id="PF12854">
    <property type="entry name" value="PPR_1"/>
    <property type="match status" value="1"/>
</dbReference>
<name>A0A8D9BD85_9HEMI</name>
<dbReference type="Pfam" id="PF01535">
    <property type="entry name" value="PPR"/>
    <property type="match status" value="1"/>
</dbReference>
<feature type="compositionally biased region" description="Low complexity" evidence="2">
    <location>
        <begin position="1363"/>
        <end position="1376"/>
    </location>
</feature>
<evidence type="ECO:0000313" key="3">
    <source>
        <dbReference type="EMBL" id="CAG6783093.1"/>
    </source>
</evidence>
<dbReference type="GO" id="GO:0003730">
    <property type="term" value="F:mRNA 3'-UTR binding"/>
    <property type="evidence" value="ECO:0007669"/>
    <property type="project" value="TreeGrafter"/>
</dbReference>
<dbReference type="EMBL" id="HBUF01630408">
    <property type="protein sequence ID" value="CAG6783093.1"/>
    <property type="molecule type" value="Transcribed_RNA"/>
</dbReference>
<evidence type="ECO:0000256" key="1">
    <source>
        <dbReference type="PROSITE-ProRule" id="PRU00708"/>
    </source>
</evidence>
<dbReference type="PANTHER" id="PTHR46669:SF1">
    <property type="entry name" value="LEUCINE-RICH PPR MOTIF-CONTAINING PROTEIN, MITOCHONDRIAL"/>
    <property type="match status" value="1"/>
</dbReference>
<dbReference type="NCBIfam" id="TIGR00756">
    <property type="entry name" value="PPR"/>
    <property type="match status" value="1"/>
</dbReference>
<dbReference type="GO" id="GO:0005739">
    <property type="term" value="C:mitochondrion"/>
    <property type="evidence" value="ECO:0007669"/>
    <property type="project" value="TreeGrafter"/>
</dbReference>
<dbReference type="PANTHER" id="PTHR46669">
    <property type="entry name" value="LEUCINE-RICH PPR MOTIF-CONTAINING PROTEIN, MITOCHONDRIAL"/>
    <property type="match status" value="1"/>
</dbReference>
<feature type="repeat" description="PPR" evidence="1">
    <location>
        <begin position="218"/>
        <end position="252"/>
    </location>
</feature>
<protein>
    <submittedName>
        <fullName evidence="3">Leucine-rich PPR motif-containing protein, mitochondrial</fullName>
    </submittedName>
</protein>
<accession>A0A8D9BD85</accession>
<dbReference type="InterPro" id="IPR002885">
    <property type="entry name" value="PPR_rpt"/>
</dbReference>
<evidence type="ECO:0000256" key="2">
    <source>
        <dbReference type="SAM" id="MobiDB-lite"/>
    </source>
</evidence>